<keyword evidence="2" id="KW-1185">Reference proteome</keyword>
<sequence length="76" mass="8154">MTTQICFTHSIIDWGVPAMVMAPPVDLCQHSPLISAYLSDFLDFAATFPDEGSTLAGRHHNAQGHWGLAGSCAVCH</sequence>
<evidence type="ECO:0000313" key="1">
    <source>
        <dbReference type="Ensembl" id="ENSENLP00000004878.1"/>
    </source>
</evidence>
<reference evidence="1" key="1">
    <citation type="submission" date="2021-04" db="EMBL/GenBank/DDBJ databases">
        <authorList>
            <consortium name="Wellcome Sanger Institute Data Sharing"/>
        </authorList>
    </citation>
    <scope>NUCLEOTIDE SEQUENCE [LARGE SCALE GENOMIC DNA]</scope>
</reference>
<reference evidence="1" key="3">
    <citation type="submission" date="2025-09" db="UniProtKB">
        <authorList>
            <consortium name="Ensembl"/>
        </authorList>
    </citation>
    <scope>IDENTIFICATION</scope>
</reference>
<dbReference type="InParanoid" id="A0A665TD65"/>
<reference evidence="1" key="2">
    <citation type="submission" date="2025-08" db="UniProtKB">
        <authorList>
            <consortium name="Ensembl"/>
        </authorList>
    </citation>
    <scope>IDENTIFICATION</scope>
</reference>
<evidence type="ECO:0000313" key="2">
    <source>
        <dbReference type="Proteomes" id="UP000472264"/>
    </source>
</evidence>
<organism evidence="1 2">
    <name type="scientific">Echeneis naucrates</name>
    <name type="common">Live sharksucker</name>
    <dbReference type="NCBI Taxonomy" id="173247"/>
    <lineage>
        <taxon>Eukaryota</taxon>
        <taxon>Metazoa</taxon>
        <taxon>Chordata</taxon>
        <taxon>Craniata</taxon>
        <taxon>Vertebrata</taxon>
        <taxon>Euteleostomi</taxon>
        <taxon>Actinopterygii</taxon>
        <taxon>Neopterygii</taxon>
        <taxon>Teleostei</taxon>
        <taxon>Neoteleostei</taxon>
        <taxon>Acanthomorphata</taxon>
        <taxon>Carangaria</taxon>
        <taxon>Carangiformes</taxon>
        <taxon>Echeneidae</taxon>
        <taxon>Echeneis</taxon>
    </lineage>
</organism>
<dbReference type="AlphaFoldDB" id="A0A665TD65"/>
<proteinExistence type="predicted"/>
<dbReference type="Proteomes" id="UP000472264">
    <property type="component" value="Chromosome 5"/>
</dbReference>
<dbReference type="Ensembl" id="ENSENLT00000005136.1">
    <property type="protein sequence ID" value="ENSENLP00000004878.1"/>
    <property type="gene ID" value="ENSENLG00000002420.1"/>
</dbReference>
<name>A0A665TD65_ECHNA</name>
<protein>
    <submittedName>
        <fullName evidence="1">Uncharacterized protein</fullName>
    </submittedName>
</protein>
<accession>A0A665TD65</accession>